<feature type="domain" description="L-seryl-tRNA selenium transferase N-terminal" evidence="9">
    <location>
        <begin position="7"/>
        <end position="46"/>
    </location>
</feature>
<dbReference type="HAMAP" id="MF_00423">
    <property type="entry name" value="SelA"/>
    <property type="match status" value="1"/>
</dbReference>
<evidence type="ECO:0000256" key="2">
    <source>
        <dbReference type="ARBA" id="ARBA00022490"/>
    </source>
</evidence>
<comment type="similarity">
    <text evidence="7 8">Belongs to the SelA family.</text>
</comment>
<protein>
    <recommendedName>
        <fullName evidence="8">L-seryl-tRNA(Sec) selenium transferase</fullName>
        <ecNumber evidence="8">2.9.1.1</ecNumber>
    </recommendedName>
    <alternativeName>
        <fullName evidence="8">Selenocysteine synthase</fullName>
        <shortName evidence="8">Sec synthase</shortName>
    </alternativeName>
    <alternativeName>
        <fullName evidence="8">Selenocysteinyl-tRNA(Sec) synthase</fullName>
    </alternativeName>
</protein>
<evidence type="ECO:0000313" key="10">
    <source>
        <dbReference type="EMBL" id="MEB3070769.1"/>
    </source>
</evidence>
<dbReference type="Pfam" id="PF12390">
    <property type="entry name" value="Se-cys_synth_N"/>
    <property type="match status" value="1"/>
</dbReference>
<dbReference type="InterPro" id="IPR015421">
    <property type="entry name" value="PyrdxlP-dep_Trfase_major"/>
</dbReference>
<dbReference type="SUPFAM" id="SSF53383">
    <property type="entry name" value="PLP-dependent transferases"/>
    <property type="match status" value="1"/>
</dbReference>
<proteinExistence type="inferred from homology"/>
<keyword evidence="6 8" id="KW-0711">Selenium</keyword>
<evidence type="ECO:0000256" key="8">
    <source>
        <dbReference type="HAMAP-Rule" id="MF_00423"/>
    </source>
</evidence>
<keyword evidence="3 8" id="KW-0808">Transferase</keyword>
<dbReference type="PANTHER" id="PTHR32328">
    <property type="entry name" value="L-SERYL-TRNA(SEC) SELENIUM TRANSFERASE"/>
    <property type="match status" value="1"/>
</dbReference>
<accession>A0ABU5Z2C3</accession>
<evidence type="ECO:0000256" key="1">
    <source>
        <dbReference type="ARBA" id="ARBA00001933"/>
    </source>
</evidence>
<evidence type="ECO:0000259" key="9">
    <source>
        <dbReference type="Pfam" id="PF12390"/>
    </source>
</evidence>
<dbReference type="Proteomes" id="UP001299283">
    <property type="component" value="Unassembled WGS sequence"/>
</dbReference>
<dbReference type="InterPro" id="IPR025862">
    <property type="entry name" value="SelA_trans_N_dom"/>
</dbReference>
<evidence type="ECO:0000313" key="11">
    <source>
        <dbReference type="Proteomes" id="UP001299283"/>
    </source>
</evidence>
<keyword evidence="2 8" id="KW-0963">Cytoplasm</keyword>
<dbReference type="Gene3D" id="3.90.1150.180">
    <property type="match status" value="1"/>
</dbReference>
<evidence type="ECO:0000256" key="5">
    <source>
        <dbReference type="ARBA" id="ARBA00022917"/>
    </source>
</evidence>
<comment type="cofactor">
    <cofactor evidence="1 8">
        <name>pyridoxal 5'-phosphate</name>
        <dbReference type="ChEBI" id="CHEBI:597326"/>
    </cofactor>
</comment>
<organism evidence="10 11">
    <name type="scientific">[Mycobacterium] vasticus</name>
    <dbReference type="NCBI Taxonomy" id="2875777"/>
    <lineage>
        <taxon>Bacteria</taxon>
        <taxon>Bacillati</taxon>
        <taxon>Actinomycetota</taxon>
        <taxon>Actinomycetes</taxon>
        <taxon>Mycobacteriales</taxon>
        <taxon>Mycobacteriaceae</taxon>
        <taxon>Mycolicibacter</taxon>
    </lineage>
</organism>
<comment type="pathway">
    <text evidence="8">Aminoacyl-tRNA biosynthesis; selenocysteinyl-tRNA(Sec) biosynthesis; selenocysteinyl-tRNA(Sec) from L-seryl-tRNA(Sec) (bacterial route): step 1/1.</text>
</comment>
<reference evidence="10 11" key="1">
    <citation type="submission" date="2023-12" db="EMBL/GenBank/DDBJ databases">
        <title>Description of new species of Mycobacterium terrae complex isolated from sewage at the Sao Paulo Zoological Park Foundation in Brazil.</title>
        <authorList>
            <person name="Romagnoli C.L."/>
            <person name="Conceicao E.C."/>
            <person name="Machado E."/>
            <person name="Barreto L.B.P.F."/>
            <person name="Sharma A."/>
            <person name="Silva N.M."/>
            <person name="Marques L.E."/>
            <person name="Juliana M.A."/>
            <person name="Lourenco M.C.S."/>
            <person name="Digiampietri L.A."/>
            <person name="Suffys P.N."/>
            <person name="Viana-Niero C."/>
        </authorList>
    </citation>
    <scope>NUCLEOTIDE SEQUENCE [LARGE SCALE GENOMIC DNA]</scope>
    <source>
        <strain evidence="10 11">MYC017</strain>
    </source>
</reference>
<dbReference type="Pfam" id="PF03841">
    <property type="entry name" value="SelA"/>
    <property type="match status" value="1"/>
</dbReference>
<feature type="modified residue" description="N6-(pyridoxal phosphate)lysine" evidence="8">
    <location>
        <position position="284"/>
    </location>
</feature>
<dbReference type="RefSeq" id="WP_225398152.1">
    <property type="nucleotide sequence ID" value="NZ_JAYJJQ010000017.1"/>
</dbReference>
<evidence type="ECO:0000256" key="6">
    <source>
        <dbReference type="ARBA" id="ARBA00023266"/>
    </source>
</evidence>
<dbReference type="InterPro" id="IPR015424">
    <property type="entry name" value="PyrdxlP-dep_Trfase"/>
</dbReference>
<dbReference type="GO" id="GO:0004125">
    <property type="term" value="F:L-seryl-tRNA(Sec) selenium transferase activity"/>
    <property type="evidence" value="ECO:0007669"/>
    <property type="project" value="UniProtKB-EC"/>
</dbReference>
<keyword evidence="11" id="KW-1185">Reference proteome</keyword>
<sequence length="435" mass="44694">MNEVDPRRAIPRTDALLMLPSVAAARTRLGEHVVRGLVRDTQDRARRGELAPDQVEDTVLKQLSHHTGTTLRPVLNATGVVVHTNLGRAPLSAAAVDALVAASGYVDVELDLATGARSARGVAARAALLAACPPAEDALVVNNGAAALVLATTALAAGREVVVSRGELIEIGAGFRLPDLIASTGARLREVGTTNRTHLRDYAEALGPQTGCILKVHPSNFAVHGFTAAVELRELRPLAAEYDVPLVADLGSGLLAPDALLPGEPDATTALTDGADVITASGDKLLGGPQAGVVLGRGEIVARLARHPLARAVRADKLTLAALEATVSGTAPPATRALHAEPGRLQARAQRLADAVGATVVAHDGRVGGGGAPGVPLPGWAVRLPEAVAAPLRLGDPAVLPRVHDGACLLDLRCVPESDDERLLAAVRAALDRIG</sequence>
<dbReference type="EMBL" id="JAYJJQ010000017">
    <property type="protein sequence ID" value="MEB3070769.1"/>
    <property type="molecule type" value="Genomic_DNA"/>
</dbReference>
<keyword evidence="5 8" id="KW-0648">Protein biosynthesis</keyword>
<gene>
    <name evidence="8 10" type="primary">selA</name>
    <name evidence="10" type="ORF">K5L39_16405</name>
</gene>
<name>A0ABU5Z2C3_9MYCO</name>
<dbReference type="PANTHER" id="PTHR32328:SF0">
    <property type="entry name" value="L-SERYL-TRNA(SEC) SELENIUM TRANSFERASE"/>
    <property type="match status" value="1"/>
</dbReference>
<keyword evidence="4 8" id="KW-0663">Pyridoxal phosphate</keyword>
<evidence type="ECO:0000256" key="3">
    <source>
        <dbReference type="ARBA" id="ARBA00022679"/>
    </source>
</evidence>
<comment type="subcellular location">
    <subcellularLocation>
        <location evidence="8">Cytoplasm</location>
    </subcellularLocation>
</comment>
<evidence type="ECO:0000256" key="7">
    <source>
        <dbReference type="ARBA" id="ARBA00044507"/>
    </source>
</evidence>
<dbReference type="NCBIfam" id="TIGR00474">
    <property type="entry name" value="selA"/>
    <property type="match status" value="1"/>
</dbReference>
<dbReference type="InterPro" id="IPR004534">
    <property type="entry name" value="SelA_trans"/>
</dbReference>
<evidence type="ECO:0000256" key="4">
    <source>
        <dbReference type="ARBA" id="ARBA00022898"/>
    </source>
</evidence>
<dbReference type="Gene3D" id="3.40.640.10">
    <property type="entry name" value="Type I PLP-dependent aspartate aminotransferase-like (Major domain)"/>
    <property type="match status" value="1"/>
</dbReference>
<dbReference type="EC" id="2.9.1.1" evidence="8"/>
<comment type="caution">
    <text evidence="10">The sequence shown here is derived from an EMBL/GenBank/DDBJ whole genome shotgun (WGS) entry which is preliminary data.</text>
</comment>
<comment type="function">
    <text evidence="8">Converts seryl-tRNA(Sec) to selenocysteinyl-tRNA(Sec) required for selenoprotein biosynthesis.</text>
</comment>
<dbReference type="InterPro" id="IPR018319">
    <property type="entry name" value="SelA-like"/>
</dbReference>
<comment type="catalytic activity">
    <reaction evidence="8">
        <text>L-seryl-tRNA(Sec) + selenophosphate + H(+) = L-selenocysteinyl-tRNA(Sec) + phosphate</text>
        <dbReference type="Rhea" id="RHEA:22728"/>
        <dbReference type="Rhea" id="RHEA-COMP:9742"/>
        <dbReference type="Rhea" id="RHEA-COMP:9743"/>
        <dbReference type="ChEBI" id="CHEBI:15378"/>
        <dbReference type="ChEBI" id="CHEBI:16144"/>
        <dbReference type="ChEBI" id="CHEBI:43474"/>
        <dbReference type="ChEBI" id="CHEBI:78533"/>
        <dbReference type="ChEBI" id="CHEBI:78573"/>
        <dbReference type="EC" id="2.9.1.1"/>
    </reaction>
</comment>